<dbReference type="Proteomes" id="UP000466864">
    <property type="component" value="Unassembled WGS sequence"/>
</dbReference>
<name>A0A7X2TN07_9FIRM</name>
<accession>A0A7X2TN07</accession>
<evidence type="ECO:0000313" key="2">
    <source>
        <dbReference type="Proteomes" id="UP000466864"/>
    </source>
</evidence>
<keyword evidence="2" id="KW-1185">Reference proteome</keyword>
<dbReference type="EMBL" id="VUMV01000003">
    <property type="protein sequence ID" value="MST81789.1"/>
    <property type="molecule type" value="Genomic_DNA"/>
</dbReference>
<protein>
    <submittedName>
        <fullName evidence="1">Uncharacterized protein</fullName>
    </submittedName>
</protein>
<gene>
    <name evidence="1" type="ORF">FYJ60_05615</name>
</gene>
<comment type="caution">
    <text evidence="1">The sequence shown here is derived from an EMBL/GenBank/DDBJ whole genome shotgun (WGS) entry which is preliminary data.</text>
</comment>
<dbReference type="RefSeq" id="WP_154457698.1">
    <property type="nucleotide sequence ID" value="NZ_VUMV01000003.1"/>
</dbReference>
<proteinExistence type="predicted"/>
<organism evidence="1 2">
    <name type="scientific">Bilifractor porci</name>
    <dbReference type="NCBI Taxonomy" id="2606636"/>
    <lineage>
        <taxon>Bacteria</taxon>
        <taxon>Bacillati</taxon>
        <taxon>Bacillota</taxon>
        <taxon>Clostridia</taxon>
        <taxon>Lachnospirales</taxon>
        <taxon>Lachnospiraceae</taxon>
        <taxon>Bilifractor</taxon>
    </lineage>
</organism>
<evidence type="ECO:0000313" key="1">
    <source>
        <dbReference type="EMBL" id="MST81789.1"/>
    </source>
</evidence>
<reference evidence="1 2" key="1">
    <citation type="submission" date="2019-08" db="EMBL/GenBank/DDBJ databases">
        <title>In-depth cultivation of the pig gut microbiome towards novel bacterial diversity and tailored functional studies.</title>
        <authorList>
            <person name="Wylensek D."/>
            <person name="Hitch T.C.A."/>
            <person name="Clavel T."/>
        </authorList>
    </citation>
    <scope>NUCLEOTIDE SEQUENCE [LARGE SCALE GENOMIC DNA]</scope>
    <source>
        <strain evidence="1 2">Oil+RF-744-WCA-WT-13</strain>
    </source>
</reference>
<dbReference type="AlphaFoldDB" id="A0A7X2TN07"/>
<sequence length="75" mass="8208">MADAAFSGNTKIWGTDDPCDTMPVARKAAASGTAAGRNAVFPGWKIGSLQKIEKNREKMINNEIKRDNYIFYALA</sequence>